<dbReference type="EMBL" id="BEZZ01012184">
    <property type="protein sequence ID" value="GCC39372.1"/>
    <property type="molecule type" value="Genomic_DNA"/>
</dbReference>
<feature type="region of interest" description="Disordered" evidence="1">
    <location>
        <begin position="1"/>
        <end position="55"/>
    </location>
</feature>
<protein>
    <submittedName>
        <fullName evidence="2">Uncharacterized protein</fullName>
    </submittedName>
</protein>
<feature type="compositionally biased region" description="Basic and acidic residues" evidence="1">
    <location>
        <begin position="33"/>
        <end position="42"/>
    </location>
</feature>
<dbReference type="Proteomes" id="UP000287033">
    <property type="component" value="Unassembled WGS sequence"/>
</dbReference>
<sequence>MAKRRILKVSGTEARPKHKARERETIPAFGQKGRRDQEDVYKWRPPQRRPLLGEL</sequence>
<feature type="non-terminal residue" evidence="2">
    <location>
        <position position="55"/>
    </location>
</feature>
<name>A0A401T9V3_CHIPU</name>
<evidence type="ECO:0000313" key="2">
    <source>
        <dbReference type="EMBL" id="GCC39372.1"/>
    </source>
</evidence>
<gene>
    <name evidence="2" type="ORF">chiPu_0022864</name>
</gene>
<accession>A0A401T9V3</accession>
<dbReference type="AlphaFoldDB" id="A0A401T9V3"/>
<keyword evidence="3" id="KW-1185">Reference proteome</keyword>
<proteinExistence type="predicted"/>
<comment type="caution">
    <text evidence="2">The sequence shown here is derived from an EMBL/GenBank/DDBJ whole genome shotgun (WGS) entry which is preliminary data.</text>
</comment>
<organism evidence="2 3">
    <name type="scientific">Chiloscyllium punctatum</name>
    <name type="common">Brownbanded bambooshark</name>
    <name type="synonym">Hemiscyllium punctatum</name>
    <dbReference type="NCBI Taxonomy" id="137246"/>
    <lineage>
        <taxon>Eukaryota</taxon>
        <taxon>Metazoa</taxon>
        <taxon>Chordata</taxon>
        <taxon>Craniata</taxon>
        <taxon>Vertebrata</taxon>
        <taxon>Chondrichthyes</taxon>
        <taxon>Elasmobranchii</taxon>
        <taxon>Galeomorphii</taxon>
        <taxon>Galeoidea</taxon>
        <taxon>Orectolobiformes</taxon>
        <taxon>Hemiscylliidae</taxon>
        <taxon>Chiloscyllium</taxon>
    </lineage>
</organism>
<evidence type="ECO:0000256" key="1">
    <source>
        <dbReference type="SAM" id="MobiDB-lite"/>
    </source>
</evidence>
<reference evidence="2 3" key="1">
    <citation type="journal article" date="2018" name="Nat. Ecol. Evol.">
        <title>Shark genomes provide insights into elasmobranch evolution and the origin of vertebrates.</title>
        <authorList>
            <person name="Hara Y"/>
            <person name="Yamaguchi K"/>
            <person name="Onimaru K"/>
            <person name="Kadota M"/>
            <person name="Koyanagi M"/>
            <person name="Keeley SD"/>
            <person name="Tatsumi K"/>
            <person name="Tanaka K"/>
            <person name="Motone F"/>
            <person name="Kageyama Y"/>
            <person name="Nozu R"/>
            <person name="Adachi N"/>
            <person name="Nishimura O"/>
            <person name="Nakagawa R"/>
            <person name="Tanegashima C"/>
            <person name="Kiyatake I"/>
            <person name="Matsumoto R"/>
            <person name="Murakumo K"/>
            <person name="Nishida K"/>
            <person name="Terakita A"/>
            <person name="Kuratani S"/>
            <person name="Sato K"/>
            <person name="Hyodo S Kuraku.S."/>
        </authorList>
    </citation>
    <scope>NUCLEOTIDE SEQUENCE [LARGE SCALE GENOMIC DNA]</scope>
</reference>
<evidence type="ECO:0000313" key="3">
    <source>
        <dbReference type="Proteomes" id="UP000287033"/>
    </source>
</evidence>